<reference evidence="3" key="1">
    <citation type="submission" date="2016-11" db="UniProtKB">
        <authorList>
            <consortium name="WormBaseParasite"/>
        </authorList>
    </citation>
    <scope>IDENTIFICATION</scope>
</reference>
<feature type="transmembrane region" description="Helical" evidence="1">
    <location>
        <begin position="85"/>
        <end position="104"/>
    </location>
</feature>
<feature type="transmembrane region" description="Helical" evidence="1">
    <location>
        <begin position="12"/>
        <end position="35"/>
    </location>
</feature>
<keyword evidence="1" id="KW-0812">Transmembrane</keyword>
<keyword evidence="1" id="KW-0472">Membrane</keyword>
<evidence type="ECO:0000256" key="1">
    <source>
        <dbReference type="SAM" id="Phobius"/>
    </source>
</evidence>
<protein>
    <submittedName>
        <fullName evidence="3">Transmembrane protein</fullName>
    </submittedName>
</protein>
<sequence>MAVSFAWRSTRLVVQIVPIVVLIIVFIALVGYVSWSLHIFNPTPPLIHIDCNFMYGKDGKQRLANYLTNRTVILSPEPSSTKYLIAWRSTIAYTSFVLLARLRLAVQTGDREKSLAIDRCISEHFDDSGNCVLGMENHHFAMSV</sequence>
<dbReference type="AlphaFoldDB" id="A0A1I7XDT1"/>
<evidence type="ECO:0000313" key="2">
    <source>
        <dbReference type="Proteomes" id="UP000095283"/>
    </source>
</evidence>
<name>A0A1I7XDT1_HETBA</name>
<keyword evidence="2" id="KW-1185">Reference proteome</keyword>
<organism evidence="2 3">
    <name type="scientific">Heterorhabditis bacteriophora</name>
    <name type="common">Entomopathogenic nematode worm</name>
    <dbReference type="NCBI Taxonomy" id="37862"/>
    <lineage>
        <taxon>Eukaryota</taxon>
        <taxon>Metazoa</taxon>
        <taxon>Ecdysozoa</taxon>
        <taxon>Nematoda</taxon>
        <taxon>Chromadorea</taxon>
        <taxon>Rhabditida</taxon>
        <taxon>Rhabditina</taxon>
        <taxon>Rhabditomorpha</taxon>
        <taxon>Strongyloidea</taxon>
        <taxon>Heterorhabditidae</taxon>
        <taxon>Heterorhabditis</taxon>
    </lineage>
</organism>
<accession>A0A1I7XDT1</accession>
<dbReference type="Proteomes" id="UP000095283">
    <property type="component" value="Unplaced"/>
</dbReference>
<evidence type="ECO:0000313" key="3">
    <source>
        <dbReference type="WBParaSite" id="Hba_15612"/>
    </source>
</evidence>
<proteinExistence type="predicted"/>
<dbReference type="WBParaSite" id="Hba_15612">
    <property type="protein sequence ID" value="Hba_15612"/>
    <property type="gene ID" value="Hba_15612"/>
</dbReference>
<keyword evidence="1" id="KW-1133">Transmembrane helix</keyword>